<dbReference type="Proteomes" id="UP000319804">
    <property type="component" value="Unassembled WGS sequence"/>
</dbReference>
<keyword evidence="1" id="KW-0472">Membrane</keyword>
<dbReference type="EMBL" id="VFPS01000002">
    <property type="protein sequence ID" value="TQM98690.1"/>
    <property type="molecule type" value="Genomic_DNA"/>
</dbReference>
<gene>
    <name evidence="2" type="ORF">FHX68_1388</name>
</gene>
<proteinExistence type="predicted"/>
<evidence type="ECO:0000313" key="2">
    <source>
        <dbReference type="EMBL" id="TQM98690.1"/>
    </source>
</evidence>
<dbReference type="AlphaFoldDB" id="A0A4Y3USA9"/>
<dbReference type="RefSeq" id="WP_141381424.1">
    <property type="nucleotide sequence ID" value="NZ_BJNA01000072.1"/>
</dbReference>
<keyword evidence="1" id="KW-1133">Transmembrane helix</keyword>
<name>A0A4Y3USA9_9MICO</name>
<evidence type="ECO:0008006" key="4">
    <source>
        <dbReference type="Google" id="ProtNLM"/>
    </source>
</evidence>
<dbReference type="OrthoDB" id="4774131at2"/>
<accession>A0A4Y3USA9</accession>
<organism evidence="2 3">
    <name type="scientific">Microbacterium lacticum</name>
    <dbReference type="NCBI Taxonomy" id="33885"/>
    <lineage>
        <taxon>Bacteria</taxon>
        <taxon>Bacillati</taxon>
        <taxon>Actinomycetota</taxon>
        <taxon>Actinomycetes</taxon>
        <taxon>Micrococcales</taxon>
        <taxon>Microbacteriaceae</taxon>
        <taxon>Microbacterium</taxon>
    </lineage>
</organism>
<evidence type="ECO:0000256" key="1">
    <source>
        <dbReference type="SAM" id="Phobius"/>
    </source>
</evidence>
<evidence type="ECO:0000313" key="3">
    <source>
        <dbReference type="Proteomes" id="UP000319804"/>
    </source>
</evidence>
<reference evidence="2 3" key="1">
    <citation type="submission" date="2019-06" db="EMBL/GenBank/DDBJ databases">
        <title>Sequencing the genomes of 1000 actinobacteria strains.</title>
        <authorList>
            <person name="Klenk H.-P."/>
        </authorList>
    </citation>
    <scope>NUCLEOTIDE SEQUENCE [LARGE SCALE GENOMIC DNA]</scope>
    <source>
        <strain evidence="2 3">DSM 20427</strain>
    </source>
</reference>
<feature type="transmembrane region" description="Helical" evidence="1">
    <location>
        <begin position="75"/>
        <end position="95"/>
    </location>
</feature>
<sequence length="136" mass="15278">MFPTSAPVRRHWRRSKRTAEALTPVRRFLPTNQIRDAVTTRRGLKWGVPAMLLAAPYLLAIKILTDFIAQAGPGWGWLHLVVLLCAYNTCKMFWLGPISLIHLARARLHEHAEHRKAARAVQVENEPVPVMAGAAS</sequence>
<keyword evidence="1" id="KW-0812">Transmembrane</keyword>
<feature type="transmembrane region" description="Helical" evidence="1">
    <location>
        <begin position="50"/>
        <end position="69"/>
    </location>
</feature>
<keyword evidence="3" id="KW-1185">Reference proteome</keyword>
<protein>
    <recommendedName>
        <fullName evidence="4">Sulfate permease</fullName>
    </recommendedName>
</protein>
<comment type="caution">
    <text evidence="2">The sequence shown here is derived from an EMBL/GenBank/DDBJ whole genome shotgun (WGS) entry which is preliminary data.</text>
</comment>